<feature type="region of interest" description="Disordered" evidence="1">
    <location>
        <begin position="187"/>
        <end position="228"/>
    </location>
</feature>
<gene>
    <name evidence="2" type="ORF">cyc_01731</name>
</gene>
<feature type="region of interest" description="Disordered" evidence="1">
    <location>
        <begin position="258"/>
        <end position="317"/>
    </location>
</feature>
<organism evidence="2 3">
    <name type="scientific">Cyclospora cayetanensis</name>
    <dbReference type="NCBI Taxonomy" id="88456"/>
    <lineage>
        <taxon>Eukaryota</taxon>
        <taxon>Sar</taxon>
        <taxon>Alveolata</taxon>
        <taxon>Apicomplexa</taxon>
        <taxon>Conoidasida</taxon>
        <taxon>Coccidia</taxon>
        <taxon>Eucoccidiorida</taxon>
        <taxon>Eimeriorina</taxon>
        <taxon>Eimeriidae</taxon>
        <taxon>Cyclospora</taxon>
    </lineage>
</organism>
<keyword evidence="3" id="KW-1185">Reference proteome</keyword>
<name>A0A1D3CS29_9EIME</name>
<feature type="region of interest" description="Disordered" evidence="1">
    <location>
        <begin position="374"/>
        <end position="418"/>
    </location>
</feature>
<evidence type="ECO:0000256" key="1">
    <source>
        <dbReference type="SAM" id="MobiDB-lite"/>
    </source>
</evidence>
<comment type="caution">
    <text evidence="2">The sequence shown here is derived from an EMBL/GenBank/DDBJ whole genome shotgun (WGS) entry which is preliminary data.</text>
</comment>
<feature type="compositionally biased region" description="Basic residues" evidence="1">
    <location>
        <begin position="272"/>
        <end position="282"/>
    </location>
</feature>
<accession>A0A1D3CS29</accession>
<evidence type="ECO:0000313" key="2">
    <source>
        <dbReference type="EMBL" id="OEH74007.1"/>
    </source>
</evidence>
<dbReference type="EMBL" id="JROU02002170">
    <property type="protein sequence ID" value="OEH74007.1"/>
    <property type="molecule type" value="Genomic_DNA"/>
</dbReference>
<feature type="compositionally biased region" description="Basic and acidic residues" evidence="1">
    <location>
        <begin position="203"/>
        <end position="219"/>
    </location>
</feature>
<evidence type="ECO:0000313" key="3">
    <source>
        <dbReference type="Proteomes" id="UP000095192"/>
    </source>
</evidence>
<protein>
    <submittedName>
        <fullName evidence="2">Inner centromere ark-binding region protein</fullName>
    </submittedName>
</protein>
<dbReference type="VEuPathDB" id="ToxoDB:LOC113147333"/>
<dbReference type="VEuPathDB" id="ToxoDB:cyc_01731"/>
<sequence length="555" mass="59168">MSALQAQQEVDPFSVFGDAPPELVLHEVYDQQHYSAVGPAIRASHPILAKLDRQRLLLPPAPGNGGCGSKSGGNSLPTVQAQQHAASGVPDKLHLTREMWEEVLLPALQSWWCAESAVELDWRQDPLTAEDCAWYLQAIGASRDLTDQVTLKQPCFCPTPPPLRGWSWTDSRHLLRTKLASGTLTKAAGESGCSWPSFSPPKRRTEREKHTRVFAKQRETGAPAKRRGAAAFAGAAVTVLSPITPGVRHRRQRKYAEMCAPPEGAPASSSSKRSRKEAPRHRCPSDGSTRMTANSSRSAAGAEGGSFTRGVTSSSSLTGELGELLADAQRRLDSLAERMRSRSRSRSRLPPKASNGTDAAVGAASRLVNRLSGNSLAGRAGGRSLSGDAAVDPRPQGHGIGGEAQRAPTDGSSRQLKEGNALRLAKAPIRAGQQVEADGLGISGRSYYSSSNLPLLGREMRSLLVPPPSGGVTSATREAIALTRAPLGIGKLRVAAEGGPRGPATLRERQKQGRFSVEKLRALGEVRQLKNMASWASGGWITASRIGGADRTRFQ</sequence>
<dbReference type="Proteomes" id="UP000095192">
    <property type="component" value="Unassembled WGS sequence"/>
</dbReference>
<feature type="region of interest" description="Disordered" evidence="1">
    <location>
        <begin position="337"/>
        <end position="361"/>
    </location>
</feature>
<feature type="compositionally biased region" description="Low complexity" evidence="1">
    <location>
        <begin position="260"/>
        <end position="271"/>
    </location>
</feature>
<dbReference type="InParanoid" id="A0A1D3CS29"/>
<dbReference type="AlphaFoldDB" id="A0A1D3CS29"/>
<reference evidence="2 3" key="1">
    <citation type="journal article" date="2016" name="BMC Genomics">
        <title>Comparative genomics reveals Cyclospora cayetanensis possesses coccidia-like metabolism and invasion components but unique surface antigens.</title>
        <authorList>
            <person name="Liu S."/>
            <person name="Wang L."/>
            <person name="Zheng H."/>
            <person name="Xu Z."/>
            <person name="Roellig D.M."/>
            <person name="Li N."/>
            <person name="Frace M.A."/>
            <person name="Tang K."/>
            <person name="Arrowood M.J."/>
            <person name="Moss D.M."/>
            <person name="Zhang L."/>
            <person name="Feng Y."/>
            <person name="Xiao L."/>
        </authorList>
    </citation>
    <scope>NUCLEOTIDE SEQUENCE [LARGE SCALE GENOMIC DNA]</scope>
    <source>
        <strain evidence="2 3">CHN_HEN01</strain>
    </source>
</reference>
<proteinExistence type="predicted"/>